<dbReference type="AlphaFoldDB" id="A0A7Y1QJF9"/>
<dbReference type="GeneID" id="45736666"/>
<accession>A0A7Y1QJF9</accession>
<dbReference type="EMBL" id="JAAQYI010000026">
    <property type="protein sequence ID" value="NNA83087.1"/>
    <property type="molecule type" value="Genomic_DNA"/>
</dbReference>
<dbReference type="InterPro" id="IPR013087">
    <property type="entry name" value="Znf_C2H2_type"/>
</dbReference>
<dbReference type="Proteomes" id="UP000586252">
    <property type="component" value="Unassembled WGS sequence"/>
</dbReference>
<gene>
    <name evidence="2" type="ORF">HBO13_30930</name>
    <name evidence="3" type="ORF">HBO30_30800</name>
</gene>
<feature type="domain" description="C2H2-type" evidence="1">
    <location>
        <begin position="10"/>
        <end position="31"/>
    </location>
</feature>
<evidence type="ECO:0000259" key="1">
    <source>
        <dbReference type="PROSITE" id="PS00028"/>
    </source>
</evidence>
<organism evidence="3 5">
    <name type="scientific">Pseudomonas lactis</name>
    <dbReference type="NCBI Taxonomy" id="1615674"/>
    <lineage>
        <taxon>Bacteria</taxon>
        <taxon>Pseudomonadati</taxon>
        <taxon>Pseudomonadota</taxon>
        <taxon>Gammaproteobacteria</taxon>
        <taxon>Pseudomonadales</taxon>
        <taxon>Pseudomonadaceae</taxon>
        <taxon>Pseudomonas</taxon>
    </lineage>
</organism>
<comment type="caution">
    <text evidence="3">The sequence shown here is derived from an EMBL/GenBank/DDBJ whole genome shotgun (WGS) entry which is preliminary data.</text>
</comment>
<evidence type="ECO:0000313" key="2">
    <source>
        <dbReference type="EMBL" id="NNA77052.1"/>
    </source>
</evidence>
<evidence type="ECO:0000313" key="4">
    <source>
        <dbReference type="Proteomes" id="UP000535954"/>
    </source>
</evidence>
<name>A0A7Y1QJF9_9PSED</name>
<dbReference type="EMBL" id="JAAQYH010000034">
    <property type="protein sequence ID" value="NNA77052.1"/>
    <property type="molecule type" value="Genomic_DNA"/>
</dbReference>
<evidence type="ECO:0000313" key="3">
    <source>
        <dbReference type="EMBL" id="NNA83087.1"/>
    </source>
</evidence>
<dbReference type="RefSeq" id="WP_157255587.1">
    <property type="nucleotide sequence ID" value="NZ_JAAQYH010000034.1"/>
</dbReference>
<protein>
    <recommendedName>
        <fullName evidence="1">C2H2-type domain-containing protein</fullName>
    </recommendedName>
</protein>
<dbReference type="PROSITE" id="PS00028">
    <property type="entry name" value="ZINC_FINGER_C2H2_1"/>
    <property type="match status" value="1"/>
</dbReference>
<dbReference type="Proteomes" id="UP000535954">
    <property type="component" value="Unassembled WGS sequence"/>
</dbReference>
<reference evidence="4 5" key="1">
    <citation type="journal article" date="2020" name="Front. Microbiol.">
        <title>Genetic Organization of the aprX-lipA2 Operon Affects the Proteolytic Potential of Pseudomonas Species in Milk.</title>
        <authorList>
            <person name="Maier C."/>
            <person name="Huptas C."/>
            <person name="von Neubeck M."/>
            <person name="Scherer S."/>
            <person name="Wenning M."/>
            <person name="Lucking G."/>
        </authorList>
    </citation>
    <scope>NUCLEOTIDE SEQUENCE [LARGE SCALE GENOMIC DNA]</scope>
    <source>
        <strain evidence="3 5">WS 5404</strain>
        <strain evidence="2 4">WS 5405</strain>
    </source>
</reference>
<sequence length="66" mass="7772">MAEELVAHVCKICGSAWPKRKKAKLHVNLKHFNRVTARHGPGQHVSYLWLELERWRQHERNSACTK</sequence>
<evidence type="ECO:0000313" key="5">
    <source>
        <dbReference type="Proteomes" id="UP000586252"/>
    </source>
</evidence>
<proteinExistence type="predicted"/>